<protein>
    <submittedName>
        <fullName evidence="2">TlpA family protein disulfide reductase</fullName>
    </submittedName>
</protein>
<dbReference type="PROSITE" id="PS51352">
    <property type="entry name" value="THIOREDOXIN_2"/>
    <property type="match status" value="1"/>
</dbReference>
<dbReference type="CDD" id="cd02966">
    <property type="entry name" value="TlpA_like_family"/>
    <property type="match status" value="1"/>
</dbReference>
<accession>A0ABW5KUI6</accession>
<dbReference type="InterPro" id="IPR050553">
    <property type="entry name" value="Thioredoxin_ResA/DsbE_sf"/>
</dbReference>
<dbReference type="SUPFAM" id="SSF52833">
    <property type="entry name" value="Thioredoxin-like"/>
    <property type="match status" value="1"/>
</dbReference>
<organism evidence="2 3">
    <name type="scientific">Bizionia sediminis</name>
    <dbReference type="NCBI Taxonomy" id="1737064"/>
    <lineage>
        <taxon>Bacteria</taxon>
        <taxon>Pseudomonadati</taxon>
        <taxon>Bacteroidota</taxon>
        <taxon>Flavobacteriia</taxon>
        <taxon>Flavobacteriales</taxon>
        <taxon>Flavobacteriaceae</taxon>
        <taxon>Bizionia</taxon>
    </lineage>
</organism>
<keyword evidence="3" id="KW-1185">Reference proteome</keyword>
<sequence>MALISPSEIKEEKREKLTNYSDWKLVDANGKVFNFEDAKGKVVFINFWATWCPPCIAEMPSINSLYTDYKESVLFLLVSNEEVGTITAYKAKNDYSFPFYQAYNQAPAQLQAQSIPQTYIIDKSGYIVMDKSGAANWNSSSVRAVLDTLILAE</sequence>
<dbReference type="PANTHER" id="PTHR42852:SF17">
    <property type="entry name" value="THIOREDOXIN-LIKE PROTEIN HI_1115"/>
    <property type="match status" value="1"/>
</dbReference>
<dbReference type="InterPro" id="IPR013740">
    <property type="entry name" value="Redoxin"/>
</dbReference>
<evidence type="ECO:0000313" key="2">
    <source>
        <dbReference type="EMBL" id="MFD2552617.1"/>
    </source>
</evidence>
<dbReference type="InterPro" id="IPR013766">
    <property type="entry name" value="Thioredoxin_domain"/>
</dbReference>
<evidence type="ECO:0000313" key="3">
    <source>
        <dbReference type="Proteomes" id="UP001597472"/>
    </source>
</evidence>
<reference evidence="3" key="1">
    <citation type="journal article" date="2019" name="Int. J. Syst. Evol. Microbiol.">
        <title>The Global Catalogue of Microorganisms (GCM) 10K type strain sequencing project: providing services to taxonomists for standard genome sequencing and annotation.</title>
        <authorList>
            <consortium name="The Broad Institute Genomics Platform"/>
            <consortium name="The Broad Institute Genome Sequencing Center for Infectious Disease"/>
            <person name="Wu L."/>
            <person name="Ma J."/>
        </authorList>
    </citation>
    <scope>NUCLEOTIDE SEQUENCE [LARGE SCALE GENOMIC DNA]</scope>
    <source>
        <strain evidence="3">KCTC 42587</strain>
    </source>
</reference>
<dbReference type="EMBL" id="JBHULS010000007">
    <property type="protein sequence ID" value="MFD2552617.1"/>
    <property type="molecule type" value="Genomic_DNA"/>
</dbReference>
<gene>
    <name evidence="2" type="ORF">ACFSQP_12410</name>
</gene>
<comment type="caution">
    <text evidence="2">The sequence shown here is derived from an EMBL/GenBank/DDBJ whole genome shotgun (WGS) entry which is preliminary data.</text>
</comment>
<dbReference type="Gene3D" id="3.40.30.10">
    <property type="entry name" value="Glutaredoxin"/>
    <property type="match status" value="1"/>
</dbReference>
<dbReference type="Pfam" id="PF08534">
    <property type="entry name" value="Redoxin"/>
    <property type="match status" value="1"/>
</dbReference>
<dbReference type="PANTHER" id="PTHR42852">
    <property type="entry name" value="THIOL:DISULFIDE INTERCHANGE PROTEIN DSBE"/>
    <property type="match status" value="1"/>
</dbReference>
<proteinExistence type="predicted"/>
<dbReference type="Proteomes" id="UP001597472">
    <property type="component" value="Unassembled WGS sequence"/>
</dbReference>
<evidence type="ECO:0000259" key="1">
    <source>
        <dbReference type="PROSITE" id="PS51352"/>
    </source>
</evidence>
<feature type="domain" description="Thioredoxin" evidence="1">
    <location>
        <begin position="14"/>
        <end position="151"/>
    </location>
</feature>
<name>A0ABW5KUI6_9FLAO</name>
<dbReference type="InterPro" id="IPR036249">
    <property type="entry name" value="Thioredoxin-like_sf"/>
</dbReference>